<dbReference type="InterPro" id="IPR000524">
    <property type="entry name" value="Tscrpt_reg_HTH_GntR"/>
</dbReference>
<protein>
    <submittedName>
        <fullName evidence="5">GntR family transcriptional regulator</fullName>
    </submittedName>
</protein>
<dbReference type="Pfam" id="PF07729">
    <property type="entry name" value="FCD"/>
    <property type="match status" value="1"/>
</dbReference>
<dbReference type="InterPro" id="IPR036390">
    <property type="entry name" value="WH_DNA-bd_sf"/>
</dbReference>
<dbReference type="AlphaFoldDB" id="A0A4R4RIH1"/>
<sequence>MATMTLRIYDSVRERILKGDLAPGSRLVIRSLALEHETSDIPIREALRMLERDGLVEIRPYRGARVVSLSPEEIEEGYLIRGHLESLATRTAVGHLTDQHFAQLDRCLRDMGKALDRGDGLGYAEINREFHGLIFSASPHRRLQDLIENIWDGQRGYQMVFRLSPDWQWTSYQEHQQIVQALREGDADAAAEIALEHKLAAGRALIAGIRDDVATRAEEGA</sequence>
<feature type="domain" description="HTH gntR-type" evidence="4">
    <location>
        <begin position="2"/>
        <end position="69"/>
    </location>
</feature>
<dbReference type="Gene3D" id="1.20.120.530">
    <property type="entry name" value="GntR ligand-binding domain-like"/>
    <property type="match status" value="1"/>
</dbReference>
<dbReference type="SMART" id="SM00345">
    <property type="entry name" value="HTH_GNTR"/>
    <property type="match status" value="1"/>
</dbReference>
<dbReference type="PANTHER" id="PTHR43537">
    <property type="entry name" value="TRANSCRIPTIONAL REGULATOR, GNTR FAMILY"/>
    <property type="match status" value="1"/>
</dbReference>
<dbReference type="SUPFAM" id="SSF46785">
    <property type="entry name" value="Winged helix' DNA-binding domain"/>
    <property type="match status" value="1"/>
</dbReference>
<evidence type="ECO:0000313" key="5">
    <source>
        <dbReference type="EMBL" id="TDC49257.1"/>
    </source>
</evidence>
<dbReference type="PROSITE" id="PS50949">
    <property type="entry name" value="HTH_GNTR"/>
    <property type="match status" value="1"/>
</dbReference>
<keyword evidence="2" id="KW-0238">DNA-binding</keyword>
<evidence type="ECO:0000259" key="4">
    <source>
        <dbReference type="PROSITE" id="PS50949"/>
    </source>
</evidence>
<gene>
    <name evidence="5" type="ORF">E1212_18845</name>
</gene>
<dbReference type="EMBL" id="SMKL01000044">
    <property type="protein sequence ID" value="TDC49257.1"/>
    <property type="molecule type" value="Genomic_DNA"/>
</dbReference>
<keyword evidence="1" id="KW-0805">Transcription regulation</keyword>
<accession>A0A4R4RIH1</accession>
<dbReference type="SMART" id="SM00895">
    <property type="entry name" value="FCD"/>
    <property type="match status" value="1"/>
</dbReference>
<dbReference type="GO" id="GO:0003700">
    <property type="term" value="F:DNA-binding transcription factor activity"/>
    <property type="evidence" value="ECO:0007669"/>
    <property type="project" value="InterPro"/>
</dbReference>
<keyword evidence="3" id="KW-0804">Transcription</keyword>
<dbReference type="Gene3D" id="1.10.10.10">
    <property type="entry name" value="Winged helix-like DNA-binding domain superfamily/Winged helix DNA-binding domain"/>
    <property type="match status" value="1"/>
</dbReference>
<dbReference type="PANTHER" id="PTHR43537:SF5">
    <property type="entry name" value="UXU OPERON TRANSCRIPTIONAL REGULATOR"/>
    <property type="match status" value="1"/>
</dbReference>
<evidence type="ECO:0000313" key="6">
    <source>
        <dbReference type="Proteomes" id="UP000295621"/>
    </source>
</evidence>
<dbReference type="InterPro" id="IPR011711">
    <property type="entry name" value="GntR_C"/>
</dbReference>
<dbReference type="GO" id="GO:0003677">
    <property type="term" value="F:DNA binding"/>
    <property type="evidence" value="ECO:0007669"/>
    <property type="project" value="UniProtKB-KW"/>
</dbReference>
<keyword evidence="6" id="KW-1185">Reference proteome</keyword>
<dbReference type="CDD" id="cd07377">
    <property type="entry name" value="WHTH_GntR"/>
    <property type="match status" value="1"/>
</dbReference>
<reference evidence="5 6" key="1">
    <citation type="submission" date="2019-02" db="EMBL/GenBank/DDBJ databases">
        <title>Draft genome sequences of novel Actinobacteria.</title>
        <authorList>
            <person name="Sahin N."/>
            <person name="Ay H."/>
            <person name="Saygin H."/>
        </authorList>
    </citation>
    <scope>NUCLEOTIDE SEQUENCE [LARGE SCALE GENOMIC DNA]</scope>
    <source>
        <strain evidence="5 6">KC603</strain>
    </source>
</reference>
<name>A0A4R4RIH1_9ACTN</name>
<dbReference type="Pfam" id="PF00392">
    <property type="entry name" value="GntR"/>
    <property type="match status" value="1"/>
</dbReference>
<dbReference type="SUPFAM" id="SSF48008">
    <property type="entry name" value="GntR ligand-binding domain-like"/>
    <property type="match status" value="1"/>
</dbReference>
<dbReference type="InterPro" id="IPR036388">
    <property type="entry name" value="WH-like_DNA-bd_sf"/>
</dbReference>
<dbReference type="InterPro" id="IPR008920">
    <property type="entry name" value="TF_FadR/GntR_C"/>
</dbReference>
<dbReference type="Proteomes" id="UP000295621">
    <property type="component" value="Unassembled WGS sequence"/>
</dbReference>
<proteinExistence type="predicted"/>
<dbReference type="OrthoDB" id="9816161at2"/>
<organism evidence="5 6">
    <name type="scientific">Jiangella ureilytica</name>
    <dbReference type="NCBI Taxonomy" id="2530374"/>
    <lineage>
        <taxon>Bacteria</taxon>
        <taxon>Bacillati</taxon>
        <taxon>Actinomycetota</taxon>
        <taxon>Actinomycetes</taxon>
        <taxon>Jiangellales</taxon>
        <taxon>Jiangellaceae</taxon>
        <taxon>Jiangella</taxon>
    </lineage>
</organism>
<evidence type="ECO:0000256" key="3">
    <source>
        <dbReference type="ARBA" id="ARBA00023163"/>
    </source>
</evidence>
<evidence type="ECO:0000256" key="2">
    <source>
        <dbReference type="ARBA" id="ARBA00023125"/>
    </source>
</evidence>
<evidence type="ECO:0000256" key="1">
    <source>
        <dbReference type="ARBA" id="ARBA00023015"/>
    </source>
</evidence>
<comment type="caution">
    <text evidence="5">The sequence shown here is derived from an EMBL/GenBank/DDBJ whole genome shotgun (WGS) entry which is preliminary data.</text>
</comment>